<protein>
    <recommendedName>
        <fullName evidence="2">Tudor domain-containing protein</fullName>
    </recommendedName>
</protein>
<dbReference type="AlphaFoldDB" id="A0A7S4F932"/>
<sequence>MERPCPCSFSVVSSRRHQRAVRSSHPSVATRRSRLQRRRAHCRPRRERSTFTLLASLNASSISSPLLQLQSCCCDYCHDCNSCRRPAPMVGKPIYGCSSKPKARGNGSGKSSSGIEGDETSCWLTITHAHGEKQQMAQHTTVLAAINAEIPAVPADMRDSIAASLIEYGAARQPDCIEGWCELVHELLCEDLGIDLRADEFDETSEEEYIQQLVASLTKRGVLHRKPPPSKPLQAGEAVLAVLQEDGEWHEATVEVRARPLAPRTLARLSLAARGARPNGLP</sequence>
<dbReference type="EMBL" id="HBIZ01054638">
    <property type="protein sequence ID" value="CAE0782304.1"/>
    <property type="molecule type" value="Transcribed_RNA"/>
</dbReference>
<evidence type="ECO:0008006" key="2">
    <source>
        <dbReference type="Google" id="ProtNLM"/>
    </source>
</evidence>
<organism evidence="1">
    <name type="scientific">Chrysotila carterae</name>
    <name type="common">Marine alga</name>
    <name type="synonym">Syracosphaera carterae</name>
    <dbReference type="NCBI Taxonomy" id="13221"/>
    <lineage>
        <taxon>Eukaryota</taxon>
        <taxon>Haptista</taxon>
        <taxon>Haptophyta</taxon>
        <taxon>Prymnesiophyceae</taxon>
        <taxon>Isochrysidales</taxon>
        <taxon>Isochrysidaceae</taxon>
        <taxon>Chrysotila</taxon>
    </lineage>
</organism>
<name>A0A7S4F932_CHRCT</name>
<accession>A0A7S4F932</accession>
<evidence type="ECO:0000313" key="1">
    <source>
        <dbReference type="EMBL" id="CAE0782304.1"/>
    </source>
</evidence>
<gene>
    <name evidence="1" type="ORF">PCAR00345_LOCUS35000</name>
</gene>
<proteinExistence type="predicted"/>
<reference evidence="1" key="1">
    <citation type="submission" date="2021-01" db="EMBL/GenBank/DDBJ databases">
        <authorList>
            <person name="Corre E."/>
            <person name="Pelletier E."/>
            <person name="Niang G."/>
            <person name="Scheremetjew M."/>
            <person name="Finn R."/>
            <person name="Kale V."/>
            <person name="Holt S."/>
            <person name="Cochrane G."/>
            <person name="Meng A."/>
            <person name="Brown T."/>
            <person name="Cohen L."/>
        </authorList>
    </citation>
    <scope>NUCLEOTIDE SEQUENCE</scope>
    <source>
        <strain evidence="1">CCMP645</strain>
    </source>
</reference>